<comment type="caution">
    <text evidence="2">The sequence shown here is derived from an EMBL/GenBank/DDBJ whole genome shotgun (WGS) entry which is preliminary data.</text>
</comment>
<feature type="transmembrane region" description="Helical" evidence="1">
    <location>
        <begin position="79"/>
        <end position="100"/>
    </location>
</feature>
<keyword evidence="1" id="KW-1133">Transmembrane helix</keyword>
<feature type="transmembrane region" description="Helical" evidence="1">
    <location>
        <begin position="47"/>
        <end position="67"/>
    </location>
</feature>
<name>A0ABQ8Y0Z9_9EUKA</name>
<evidence type="ECO:0000313" key="2">
    <source>
        <dbReference type="EMBL" id="KAJ6238537.1"/>
    </source>
</evidence>
<accession>A0ABQ8Y0Z9</accession>
<keyword evidence="3" id="KW-1185">Reference proteome</keyword>
<dbReference type="Proteomes" id="UP001150062">
    <property type="component" value="Unassembled WGS sequence"/>
</dbReference>
<evidence type="ECO:0000313" key="3">
    <source>
        <dbReference type="Proteomes" id="UP001150062"/>
    </source>
</evidence>
<evidence type="ECO:0000256" key="1">
    <source>
        <dbReference type="SAM" id="Phobius"/>
    </source>
</evidence>
<keyword evidence="1" id="KW-0812">Transmembrane</keyword>
<dbReference type="EMBL" id="JAOAOG010000232">
    <property type="protein sequence ID" value="KAJ6238537.1"/>
    <property type="molecule type" value="Genomic_DNA"/>
</dbReference>
<feature type="transmembrane region" description="Helical" evidence="1">
    <location>
        <begin position="147"/>
        <end position="169"/>
    </location>
</feature>
<feature type="transmembrane region" description="Helical" evidence="1">
    <location>
        <begin position="12"/>
        <end position="35"/>
    </location>
</feature>
<reference evidence="2" key="1">
    <citation type="submission" date="2022-08" db="EMBL/GenBank/DDBJ databases">
        <title>Novel sulfate-reducing endosymbionts in the free-living metamonad Anaeramoeba.</title>
        <authorList>
            <person name="Jerlstrom-Hultqvist J."/>
            <person name="Cepicka I."/>
            <person name="Gallot-Lavallee L."/>
            <person name="Salas-Leiva D."/>
            <person name="Curtis B.A."/>
            <person name="Zahonova K."/>
            <person name="Pipaliya S."/>
            <person name="Dacks J."/>
            <person name="Roger A.J."/>
        </authorList>
    </citation>
    <scope>NUCLEOTIDE SEQUENCE</scope>
    <source>
        <strain evidence="2">Schooner1</strain>
    </source>
</reference>
<keyword evidence="1" id="KW-0472">Membrane</keyword>
<feature type="transmembrane region" description="Helical" evidence="1">
    <location>
        <begin position="121"/>
        <end position="141"/>
    </location>
</feature>
<feature type="transmembrane region" description="Helical" evidence="1">
    <location>
        <begin position="190"/>
        <end position="212"/>
    </location>
</feature>
<gene>
    <name evidence="2" type="ORF">M0813_25761</name>
</gene>
<proteinExistence type="predicted"/>
<organism evidence="2 3">
    <name type="scientific">Anaeramoeba flamelloides</name>
    <dbReference type="NCBI Taxonomy" id="1746091"/>
    <lineage>
        <taxon>Eukaryota</taxon>
        <taxon>Metamonada</taxon>
        <taxon>Anaeramoebidae</taxon>
        <taxon>Anaeramoeba</taxon>
    </lineage>
</organism>
<feature type="transmembrane region" description="Helical" evidence="1">
    <location>
        <begin position="224"/>
        <end position="248"/>
    </location>
</feature>
<protein>
    <submittedName>
        <fullName evidence="2">Tobamovirus multiplication protein 1-like isoform x1</fullName>
    </submittedName>
</protein>
<sequence length="287" mass="34270">MSSDGINSLKVSVFILSFFYFFISTICLVRLFLLCKRSKDFGYKKTFFLITSFFSIGRIIYLLLQVFKEQTINKTWFKIFGSLLSDIFILTFLLLTFALANSFYESKSMSRYDSNQITKKIRYLFLFFLLLLVALSILFSVLNFWKYLMVVYESTTYFFCAVVLLVYSWKLLKTFPRHSDNYYYFSIKRVFSVIIICTIIHFIRIPLLVYYYVAGEQHSNTLFIAIYFFFYFFLSEILTTFLIVFVILRVPFKKSEFRILDDSSKTNYITSQEDTDDEDTEAFNTYF</sequence>